<evidence type="ECO:0000256" key="10">
    <source>
        <dbReference type="ARBA" id="ARBA00023012"/>
    </source>
</evidence>
<comment type="catalytic activity">
    <reaction evidence="1">
        <text>ATP + protein L-histidine = ADP + protein N-phospho-L-histidine.</text>
        <dbReference type="EC" id="2.7.13.3"/>
    </reaction>
</comment>
<evidence type="ECO:0000256" key="5">
    <source>
        <dbReference type="ARBA" id="ARBA00022553"/>
    </source>
</evidence>
<evidence type="ECO:0000256" key="12">
    <source>
        <dbReference type="PROSITE-ProRule" id="PRU00110"/>
    </source>
</evidence>
<dbReference type="PROSITE" id="PS50109">
    <property type="entry name" value="HIS_KIN"/>
    <property type="match status" value="1"/>
</dbReference>
<dbReference type="SUPFAM" id="SSF47384">
    <property type="entry name" value="Homodimeric domain of signal transducing histidine kinase"/>
    <property type="match status" value="1"/>
</dbReference>
<accession>A0A512BSD9</accession>
<dbReference type="InterPro" id="IPR003594">
    <property type="entry name" value="HATPase_dom"/>
</dbReference>
<feature type="domain" description="Histidine kinase" evidence="13">
    <location>
        <begin position="288"/>
        <end position="529"/>
    </location>
</feature>
<proteinExistence type="predicted"/>
<dbReference type="InterPro" id="IPR005467">
    <property type="entry name" value="His_kinase_dom"/>
</dbReference>
<dbReference type="InterPro" id="IPR004358">
    <property type="entry name" value="Sig_transdc_His_kin-like_C"/>
</dbReference>
<comment type="function">
    <text evidence="11">Involved in the transmission of sensory signals from the chemoreceptors to the flagellar motors. CheA is autophosphorylated; it can transfer its phosphate group to either CheB or CheY.</text>
</comment>
<dbReference type="OrthoDB" id="9803176at2"/>
<dbReference type="GO" id="GO:0000155">
    <property type="term" value="F:phosphorelay sensor kinase activity"/>
    <property type="evidence" value="ECO:0007669"/>
    <property type="project" value="InterPro"/>
</dbReference>
<dbReference type="SUPFAM" id="SSF47226">
    <property type="entry name" value="Histidine-containing phosphotransfer domain, HPT domain"/>
    <property type="match status" value="1"/>
</dbReference>
<evidence type="ECO:0000259" key="13">
    <source>
        <dbReference type="PROSITE" id="PS50109"/>
    </source>
</evidence>
<sequence>MDDLIEHFIVEARELVQQATEDLLALESDPADSVRLDSAFRAVHTLKGSVGLFDFPPLNLALHAAEDVLGGLKDGRATVDRAVVDALLECITRTEQWVGVIEQTGHLPPDAAAEGRRLERALRSKLDARPSNEAGNAPSTDASWAWKLIAANPEANTILEAGETPLTAIRYTPRADCFFAGDDPMALLRSVPDLVVLRLSNREPWPSLSAFDPFSCNLRIDALSSASLDEVKSVFRFVPDQVAFHEMRNEAVDASGRDVGLGERAAVVDGAGARVLRVDAKRVDHLADLVGELVIAKNALAHLAAQIDEGLDQREVAQRVASSQATIARLIADMHRGIMDVRMLPLRDIFRRFPRAVREIAGRLGKGIDFTVEGEGVEADKSVVEGLFEPLLHVIRNAVDHGAEPETERLKAGKSARARVTLRARRDGDRVIIEVEDDGRGIDPARIRQVARERKLLPGHQIDGMSDAETLDLIFAPGFSTASEVTDLSGRGVGMDVVRTAIEKMGGRVGVESSHGRGTTLRLSLPLTVVMTKVMTVRVGGELYGIPMDGIVETAFVPFERIVPVRDAQAFVLRDRTLPLVHLADLLGIRNAKTEEGAKVLVMPIGKDLVGIAVDGFAERMDVLMRPMSGLLTGMPGVMGTTLLGDGSVLMILDIPELIG</sequence>
<reference evidence="16 17" key="1">
    <citation type="submission" date="2019-07" db="EMBL/GenBank/DDBJ databases">
        <title>Whole genome shotgun sequence of Microvirga aerophila NBRC 106136.</title>
        <authorList>
            <person name="Hosoyama A."/>
            <person name="Uohara A."/>
            <person name="Ohji S."/>
            <person name="Ichikawa N."/>
        </authorList>
    </citation>
    <scope>NUCLEOTIDE SEQUENCE [LARGE SCALE GENOMIC DNA]</scope>
    <source>
        <strain evidence="16 17">NBRC 106136</strain>
    </source>
</reference>
<organism evidence="16 17">
    <name type="scientific">Microvirga aerophila</name>
    <dbReference type="NCBI Taxonomy" id="670291"/>
    <lineage>
        <taxon>Bacteria</taxon>
        <taxon>Pseudomonadati</taxon>
        <taxon>Pseudomonadota</taxon>
        <taxon>Alphaproteobacteria</taxon>
        <taxon>Hyphomicrobiales</taxon>
        <taxon>Methylobacteriaceae</taxon>
        <taxon>Microvirga</taxon>
    </lineage>
</organism>
<dbReference type="InterPro" id="IPR004105">
    <property type="entry name" value="CheA-like_dim"/>
</dbReference>
<dbReference type="InterPro" id="IPR008207">
    <property type="entry name" value="Sig_transdc_His_kin_Hpt_dom"/>
</dbReference>
<dbReference type="Proteomes" id="UP000321085">
    <property type="component" value="Unassembled WGS sequence"/>
</dbReference>
<evidence type="ECO:0000256" key="7">
    <source>
        <dbReference type="ARBA" id="ARBA00022741"/>
    </source>
</evidence>
<keyword evidence="9" id="KW-0067">ATP-binding</keyword>
<dbReference type="GO" id="GO:0005524">
    <property type="term" value="F:ATP binding"/>
    <property type="evidence" value="ECO:0007669"/>
    <property type="project" value="UniProtKB-KW"/>
</dbReference>
<keyword evidence="7" id="KW-0547">Nucleotide-binding</keyword>
<protein>
    <recommendedName>
        <fullName evidence="3">Chemotaxis protein CheA</fullName>
        <ecNumber evidence="2">2.7.13.3</ecNumber>
    </recommendedName>
</protein>
<dbReference type="CDD" id="cd16916">
    <property type="entry name" value="HATPase_CheA-like"/>
    <property type="match status" value="1"/>
</dbReference>
<evidence type="ECO:0000256" key="1">
    <source>
        <dbReference type="ARBA" id="ARBA00000085"/>
    </source>
</evidence>
<dbReference type="Gene3D" id="2.30.30.40">
    <property type="entry name" value="SH3 Domains"/>
    <property type="match status" value="1"/>
</dbReference>
<comment type="caution">
    <text evidence="16">The sequence shown here is derived from an EMBL/GenBank/DDBJ whole genome shotgun (WGS) entry which is preliminary data.</text>
</comment>
<evidence type="ECO:0000313" key="16">
    <source>
        <dbReference type="EMBL" id="GEO14804.1"/>
    </source>
</evidence>
<dbReference type="GO" id="GO:0006935">
    <property type="term" value="P:chemotaxis"/>
    <property type="evidence" value="ECO:0007669"/>
    <property type="project" value="UniProtKB-KW"/>
</dbReference>
<dbReference type="Pfam" id="PF01584">
    <property type="entry name" value="CheW"/>
    <property type="match status" value="1"/>
</dbReference>
<feature type="domain" description="HPt" evidence="15">
    <location>
        <begin position="1"/>
        <end position="101"/>
    </location>
</feature>
<dbReference type="EMBL" id="BJYU01000030">
    <property type="protein sequence ID" value="GEO14804.1"/>
    <property type="molecule type" value="Genomic_DNA"/>
</dbReference>
<dbReference type="InterPro" id="IPR036097">
    <property type="entry name" value="HisK_dim/P_sf"/>
</dbReference>
<keyword evidence="5 12" id="KW-0597">Phosphoprotein</keyword>
<dbReference type="Pfam" id="PF01627">
    <property type="entry name" value="Hpt"/>
    <property type="match status" value="1"/>
</dbReference>
<keyword evidence="10" id="KW-0902">Two-component regulatory system</keyword>
<evidence type="ECO:0000256" key="11">
    <source>
        <dbReference type="ARBA" id="ARBA00035100"/>
    </source>
</evidence>
<dbReference type="AlphaFoldDB" id="A0A512BSD9"/>
<dbReference type="SMART" id="SM00073">
    <property type="entry name" value="HPT"/>
    <property type="match status" value="1"/>
</dbReference>
<dbReference type="Pfam" id="PF02518">
    <property type="entry name" value="HATPase_c"/>
    <property type="match status" value="1"/>
</dbReference>
<evidence type="ECO:0000256" key="4">
    <source>
        <dbReference type="ARBA" id="ARBA00022500"/>
    </source>
</evidence>
<dbReference type="GO" id="GO:0005737">
    <property type="term" value="C:cytoplasm"/>
    <property type="evidence" value="ECO:0007669"/>
    <property type="project" value="InterPro"/>
</dbReference>
<evidence type="ECO:0000313" key="17">
    <source>
        <dbReference type="Proteomes" id="UP000321085"/>
    </source>
</evidence>
<dbReference type="SMART" id="SM00260">
    <property type="entry name" value="CheW"/>
    <property type="match status" value="1"/>
</dbReference>
<dbReference type="InterPro" id="IPR037006">
    <property type="entry name" value="CheA-like_homodim_sf"/>
</dbReference>
<keyword evidence="17" id="KW-1185">Reference proteome</keyword>
<evidence type="ECO:0000256" key="3">
    <source>
        <dbReference type="ARBA" id="ARBA00021495"/>
    </source>
</evidence>
<dbReference type="InterPro" id="IPR036641">
    <property type="entry name" value="HPT_dom_sf"/>
</dbReference>
<evidence type="ECO:0000256" key="9">
    <source>
        <dbReference type="ARBA" id="ARBA00022840"/>
    </source>
</evidence>
<gene>
    <name evidence="16" type="ORF">MAE02_25000</name>
</gene>
<dbReference type="InterPro" id="IPR002545">
    <property type="entry name" value="CheW-lke_dom"/>
</dbReference>
<evidence type="ECO:0000259" key="15">
    <source>
        <dbReference type="PROSITE" id="PS50894"/>
    </source>
</evidence>
<dbReference type="Gene3D" id="1.10.287.560">
    <property type="entry name" value="Histidine kinase CheA-like, homodimeric domain"/>
    <property type="match status" value="1"/>
</dbReference>
<keyword evidence="4" id="KW-0145">Chemotaxis</keyword>
<dbReference type="PRINTS" id="PR00344">
    <property type="entry name" value="BCTRLSENSOR"/>
</dbReference>
<feature type="modified residue" description="Phosphohistidine" evidence="12">
    <location>
        <position position="44"/>
    </location>
</feature>
<evidence type="ECO:0000259" key="14">
    <source>
        <dbReference type="PROSITE" id="PS50851"/>
    </source>
</evidence>
<dbReference type="SUPFAM" id="SSF50341">
    <property type="entry name" value="CheW-like"/>
    <property type="match status" value="1"/>
</dbReference>
<dbReference type="PANTHER" id="PTHR43395">
    <property type="entry name" value="SENSOR HISTIDINE KINASE CHEA"/>
    <property type="match status" value="1"/>
</dbReference>
<dbReference type="Gene3D" id="3.30.565.10">
    <property type="entry name" value="Histidine kinase-like ATPase, C-terminal domain"/>
    <property type="match status" value="1"/>
</dbReference>
<dbReference type="EC" id="2.7.13.3" evidence="2"/>
<dbReference type="FunFam" id="3.30.565.10:FF:000016">
    <property type="entry name" value="Chemotaxis protein CheA, putative"/>
    <property type="match status" value="1"/>
</dbReference>
<dbReference type="SUPFAM" id="SSF55874">
    <property type="entry name" value="ATPase domain of HSP90 chaperone/DNA topoisomerase II/histidine kinase"/>
    <property type="match status" value="1"/>
</dbReference>
<dbReference type="InterPro" id="IPR051315">
    <property type="entry name" value="Bact_Chemotaxis_CheA"/>
</dbReference>
<feature type="domain" description="CheW-like" evidence="14">
    <location>
        <begin position="531"/>
        <end position="660"/>
    </location>
</feature>
<name>A0A512BSD9_9HYPH</name>
<dbReference type="SMART" id="SM01231">
    <property type="entry name" value="H-kinase_dim"/>
    <property type="match status" value="1"/>
</dbReference>
<dbReference type="SMART" id="SM00387">
    <property type="entry name" value="HATPase_c"/>
    <property type="match status" value="1"/>
</dbReference>
<dbReference type="PROSITE" id="PS50894">
    <property type="entry name" value="HPT"/>
    <property type="match status" value="1"/>
</dbReference>
<dbReference type="InterPro" id="IPR036890">
    <property type="entry name" value="HATPase_C_sf"/>
</dbReference>
<evidence type="ECO:0000256" key="8">
    <source>
        <dbReference type="ARBA" id="ARBA00022777"/>
    </source>
</evidence>
<dbReference type="Pfam" id="PF02895">
    <property type="entry name" value="H-kinase_dim"/>
    <property type="match status" value="1"/>
</dbReference>
<keyword evidence="8" id="KW-0418">Kinase</keyword>
<dbReference type="Gene3D" id="1.20.120.160">
    <property type="entry name" value="HPT domain"/>
    <property type="match status" value="1"/>
</dbReference>
<evidence type="ECO:0000256" key="2">
    <source>
        <dbReference type="ARBA" id="ARBA00012438"/>
    </source>
</evidence>
<dbReference type="PANTHER" id="PTHR43395:SF10">
    <property type="entry name" value="CHEMOTAXIS PROTEIN CHEA"/>
    <property type="match status" value="1"/>
</dbReference>
<evidence type="ECO:0000256" key="6">
    <source>
        <dbReference type="ARBA" id="ARBA00022679"/>
    </source>
</evidence>
<keyword evidence="6" id="KW-0808">Transferase</keyword>
<dbReference type="InterPro" id="IPR036061">
    <property type="entry name" value="CheW-like_dom_sf"/>
</dbReference>
<dbReference type="RefSeq" id="WP_114187009.1">
    <property type="nucleotide sequence ID" value="NZ_BJYU01000030.1"/>
</dbReference>
<dbReference type="CDD" id="cd00088">
    <property type="entry name" value="HPT"/>
    <property type="match status" value="1"/>
</dbReference>
<dbReference type="PROSITE" id="PS50851">
    <property type="entry name" value="CHEW"/>
    <property type="match status" value="1"/>
</dbReference>